<accession>A0ABM1R8Z6</accession>
<dbReference type="PANTHER" id="PTHR11439:SF463">
    <property type="entry name" value="REVERSE TRANSCRIPTASE TY1_COPIA-TYPE DOMAIN-CONTAINING PROTEIN"/>
    <property type="match status" value="1"/>
</dbReference>
<name>A0ABM1R8Z6_CAMSA</name>
<keyword evidence="2" id="KW-1185">Reference proteome</keyword>
<dbReference type="InterPro" id="IPR043502">
    <property type="entry name" value="DNA/RNA_pol_sf"/>
</dbReference>
<proteinExistence type="predicted"/>
<dbReference type="GeneID" id="109130431"/>
<dbReference type="SUPFAM" id="SSF56672">
    <property type="entry name" value="DNA/RNA polymerases"/>
    <property type="match status" value="1"/>
</dbReference>
<evidence type="ECO:0000259" key="1">
    <source>
        <dbReference type="Pfam" id="PF07727"/>
    </source>
</evidence>
<dbReference type="RefSeq" id="XP_019095484.1">
    <property type="nucleotide sequence ID" value="XM_019239939.1"/>
</dbReference>
<organism evidence="2 3">
    <name type="scientific">Camelina sativa</name>
    <name type="common">False flax</name>
    <name type="synonym">Myagrum sativum</name>
    <dbReference type="NCBI Taxonomy" id="90675"/>
    <lineage>
        <taxon>Eukaryota</taxon>
        <taxon>Viridiplantae</taxon>
        <taxon>Streptophyta</taxon>
        <taxon>Embryophyta</taxon>
        <taxon>Tracheophyta</taxon>
        <taxon>Spermatophyta</taxon>
        <taxon>Magnoliopsida</taxon>
        <taxon>eudicotyledons</taxon>
        <taxon>Gunneridae</taxon>
        <taxon>Pentapetalae</taxon>
        <taxon>rosids</taxon>
        <taxon>malvids</taxon>
        <taxon>Brassicales</taxon>
        <taxon>Brassicaceae</taxon>
        <taxon>Camelineae</taxon>
        <taxon>Camelina</taxon>
    </lineage>
</organism>
<sequence length="354" mass="39788">MNNAFLQGTLQDEVYVSQPPGFVDRDRKHHVRRLRKALYGLKQVPRAWYQELRRFLVESGFKASLADSSLFIFKHGQSYLYVLVYVDDIIIAGPPPLVSEFNTLLVRRFSLKDLGPLSYFLGIEATRTSKGLHLMQRKYITDLLAKTNMLTAKPVPTLMSTSTKLTVLSGTPLVDVTKYKMVVGSLQYLTFTRPDIAFPAAKRVLRYLAGTRNLGSFLRNDAPQVTSFLFVQVTSFFVQVTSLTVHAFSDADWGQDKATYVSTNAYIVYFGGSPVSWSSKKQRSVSRSSTEAEYRAVANTASELQWICSLLTEMGINLPTAPVIYCDNMGATYLCANPVLHSKMKHVAIDYHFV</sequence>
<protein>
    <submittedName>
        <fullName evidence="3">Uncharacterized protein LOC109130431</fullName>
    </submittedName>
</protein>
<gene>
    <name evidence="3" type="primary">LOC109130431</name>
</gene>
<dbReference type="InterPro" id="IPR013103">
    <property type="entry name" value="RVT_2"/>
</dbReference>
<reference evidence="3" key="2">
    <citation type="submission" date="2025-08" db="UniProtKB">
        <authorList>
            <consortium name="RefSeq"/>
        </authorList>
    </citation>
    <scope>IDENTIFICATION</scope>
    <source>
        <tissue evidence="3">Leaf</tissue>
    </source>
</reference>
<feature type="domain" description="Reverse transcriptase Ty1/copia-type" evidence="1">
    <location>
        <begin position="2"/>
        <end position="157"/>
    </location>
</feature>
<dbReference type="CDD" id="cd09272">
    <property type="entry name" value="RNase_HI_RT_Ty1"/>
    <property type="match status" value="1"/>
</dbReference>
<reference evidence="2" key="1">
    <citation type="journal article" date="2014" name="Nat. Commun.">
        <title>The emerging biofuel crop Camelina sativa retains a highly undifferentiated hexaploid genome structure.</title>
        <authorList>
            <person name="Kagale S."/>
            <person name="Koh C."/>
            <person name="Nixon J."/>
            <person name="Bollina V."/>
            <person name="Clarke W.E."/>
            <person name="Tuteja R."/>
            <person name="Spillane C."/>
            <person name="Robinson S.J."/>
            <person name="Links M.G."/>
            <person name="Clarke C."/>
            <person name="Higgins E.E."/>
            <person name="Huebert T."/>
            <person name="Sharpe A.G."/>
            <person name="Parkin I.A."/>
        </authorList>
    </citation>
    <scope>NUCLEOTIDE SEQUENCE [LARGE SCALE GENOMIC DNA]</scope>
    <source>
        <strain evidence="2">cv. DH55</strain>
    </source>
</reference>
<dbReference type="Proteomes" id="UP000694864">
    <property type="component" value="Chromosome 18"/>
</dbReference>
<dbReference type="PANTHER" id="PTHR11439">
    <property type="entry name" value="GAG-POL-RELATED RETROTRANSPOSON"/>
    <property type="match status" value="1"/>
</dbReference>
<evidence type="ECO:0000313" key="2">
    <source>
        <dbReference type="Proteomes" id="UP000694864"/>
    </source>
</evidence>
<evidence type="ECO:0000313" key="3">
    <source>
        <dbReference type="RefSeq" id="XP_019095484.1"/>
    </source>
</evidence>
<dbReference type="Pfam" id="PF07727">
    <property type="entry name" value="RVT_2"/>
    <property type="match status" value="1"/>
</dbReference>